<keyword evidence="4" id="KW-1185">Reference proteome</keyword>
<evidence type="ECO:0000256" key="1">
    <source>
        <dbReference type="ARBA" id="ARBA00023002"/>
    </source>
</evidence>
<comment type="caution">
    <text evidence="3">The sequence shown here is derived from an EMBL/GenBank/DDBJ whole genome shotgun (WGS) entry which is preliminary data.</text>
</comment>
<gene>
    <name evidence="3" type="ORF">HF577_13090</name>
</gene>
<dbReference type="PANTHER" id="PTHR43364">
    <property type="entry name" value="NADH-SPECIFIC METHYLGLYOXAL REDUCTASE-RELATED"/>
    <property type="match status" value="1"/>
</dbReference>
<evidence type="ECO:0000313" key="4">
    <source>
        <dbReference type="Proteomes" id="UP001296706"/>
    </source>
</evidence>
<dbReference type="Proteomes" id="UP001296706">
    <property type="component" value="Unassembled WGS sequence"/>
</dbReference>
<dbReference type="InterPro" id="IPR023210">
    <property type="entry name" value="NADP_OxRdtase_dom"/>
</dbReference>
<dbReference type="Gene3D" id="3.20.20.100">
    <property type="entry name" value="NADP-dependent oxidoreductase domain"/>
    <property type="match status" value="1"/>
</dbReference>
<keyword evidence="1" id="KW-0560">Oxidoreductase</keyword>
<protein>
    <submittedName>
        <fullName evidence="3">Aldo/keto reductase</fullName>
    </submittedName>
</protein>
<reference evidence="3 4" key="1">
    <citation type="submission" date="2020-04" db="EMBL/GenBank/DDBJ databases">
        <authorList>
            <person name="Klaysubun C."/>
            <person name="Duangmal K."/>
            <person name="Lipun K."/>
        </authorList>
    </citation>
    <scope>NUCLEOTIDE SEQUENCE [LARGE SCALE GENOMIC DNA]</scope>
    <source>
        <strain evidence="3 4">JCM 11839</strain>
    </source>
</reference>
<dbReference type="Pfam" id="PF00248">
    <property type="entry name" value="Aldo_ket_red"/>
    <property type="match status" value="1"/>
</dbReference>
<dbReference type="CDD" id="cd19080">
    <property type="entry name" value="AKR_AKR9A_9B"/>
    <property type="match status" value="1"/>
</dbReference>
<organism evidence="3 4">
    <name type="scientific">Pseudonocardia xinjiangensis</name>
    <dbReference type="NCBI Taxonomy" id="75289"/>
    <lineage>
        <taxon>Bacteria</taxon>
        <taxon>Bacillati</taxon>
        <taxon>Actinomycetota</taxon>
        <taxon>Actinomycetes</taxon>
        <taxon>Pseudonocardiales</taxon>
        <taxon>Pseudonocardiaceae</taxon>
        <taxon>Pseudonocardia</taxon>
    </lineage>
</organism>
<dbReference type="EMBL" id="JAAXKY010000034">
    <property type="protein sequence ID" value="NMH78014.1"/>
    <property type="molecule type" value="Genomic_DNA"/>
</dbReference>
<accession>A0ABX1REE7</accession>
<name>A0ABX1REE7_9PSEU</name>
<dbReference type="RefSeq" id="WP_169396088.1">
    <property type="nucleotide sequence ID" value="NZ_BAAAJH010000018.1"/>
</dbReference>
<evidence type="ECO:0000259" key="2">
    <source>
        <dbReference type="Pfam" id="PF00248"/>
    </source>
</evidence>
<dbReference type="SUPFAM" id="SSF51430">
    <property type="entry name" value="NAD(P)-linked oxidoreductase"/>
    <property type="match status" value="1"/>
</dbReference>
<dbReference type="PANTHER" id="PTHR43364:SF4">
    <property type="entry name" value="NAD(P)-LINKED OXIDOREDUCTASE SUPERFAMILY PROTEIN"/>
    <property type="match status" value="1"/>
</dbReference>
<sequence>MPALDSYVTLGRSGLRVSPLTLGTMTFGEDWGWGADPETSHQLLSTYLDAGGNSIDTANIYTNGHSEKIVGDFLAARPGLRDRVVLGTKFFGNLHLGDPNGGGAGRKSLIEQCEQSLRRLQTDYVDLLWLHNWDRSTPIEETLRALDDLVRDGKVRYLGFSDVPAWVASEAQTIAHFRGWSPVVALQVEYSLLARTVEGAQIPMARAHGMGVMPWSPLKNGHLSGKYRRDRAVPEDSRRAGMVSGTSEAECAVVDEVDAVAAELGAAPAAVAIAWVMGRPGVASTLLGARTPKQLQANLTALDVTLDDVQRARLDAVSVPALEFPAQYLAHAPILQFAGATVDGVTHAANPPLAGSRTRY</sequence>
<proteinExistence type="predicted"/>
<dbReference type="InterPro" id="IPR050523">
    <property type="entry name" value="AKR_Detox_Biosynth"/>
</dbReference>
<dbReference type="InterPro" id="IPR036812">
    <property type="entry name" value="NAD(P)_OxRdtase_dom_sf"/>
</dbReference>
<feature type="domain" description="NADP-dependent oxidoreductase" evidence="2">
    <location>
        <begin position="19"/>
        <end position="317"/>
    </location>
</feature>
<evidence type="ECO:0000313" key="3">
    <source>
        <dbReference type="EMBL" id="NMH78014.1"/>
    </source>
</evidence>